<protein>
    <submittedName>
        <fullName evidence="1">Uncharacterized protein</fullName>
    </submittedName>
</protein>
<name>A0A1G5E3C2_9BACL</name>
<dbReference type="EMBL" id="FMVM01000003">
    <property type="protein sequence ID" value="SCY21504.1"/>
    <property type="molecule type" value="Genomic_DNA"/>
</dbReference>
<sequence length="187" mass="20333">MLAISPTSKESPAIAAAIVTVAAVEAQKETDALAGINGKASGTIEELTEKLVEQTKALRESVQVSISSVSELNQVTYTLSKGQSLSASAVADLILKYPELAAQIRKTTDGWIFEGQILEKIRQAKLKKAIDDLKAEGDSTRAVAMESLKRIQFYGQEFQSITTFAEARDKIKDIEKEITEEQKKNAS</sequence>
<accession>A0A1G5E3C2</accession>
<gene>
    <name evidence="1" type="ORF">SAMN05720606_103140</name>
</gene>
<evidence type="ECO:0000313" key="2">
    <source>
        <dbReference type="Proteomes" id="UP000198538"/>
    </source>
</evidence>
<dbReference type="STRING" id="582692.SAMN05720606_103140"/>
<reference evidence="2" key="1">
    <citation type="submission" date="2016-10" db="EMBL/GenBank/DDBJ databases">
        <authorList>
            <person name="Varghese N."/>
            <person name="Submissions S."/>
        </authorList>
    </citation>
    <scope>NUCLEOTIDE SEQUENCE [LARGE SCALE GENOMIC DNA]</scope>
    <source>
        <strain evidence="2">BL9</strain>
    </source>
</reference>
<keyword evidence="2" id="KW-1185">Reference proteome</keyword>
<dbReference type="Proteomes" id="UP000198538">
    <property type="component" value="Unassembled WGS sequence"/>
</dbReference>
<evidence type="ECO:0000313" key="1">
    <source>
        <dbReference type="EMBL" id="SCY21504.1"/>
    </source>
</evidence>
<organism evidence="1 2">
    <name type="scientific">Paenibacillus polysaccharolyticus</name>
    <dbReference type="NCBI Taxonomy" id="582692"/>
    <lineage>
        <taxon>Bacteria</taxon>
        <taxon>Bacillati</taxon>
        <taxon>Bacillota</taxon>
        <taxon>Bacilli</taxon>
        <taxon>Bacillales</taxon>
        <taxon>Paenibacillaceae</taxon>
        <taxon>Paenibacillus</taxon>
    </lineage>
</organism>
<dbReference type="AlphaFoldDB" id="A0A1G5E3C2"/>
<proteinExistence type="predicted"/>